<dbReference type="SUPFAM" id="SSF51735">
    <property type="entry name" value="NAD(P)-binding Rossmann-fold domains"/>
    <property type="match status" value="1"/>
</dbReference>
<feature type="domain" description="NAD-dependent epimerase/dehydratase" evidence="3">
    <location>
        <begin position="6"/>
        <end position="256"/>
    </location>
</feature>
<dbReference type="AlphaFoldDB" id="A0A9P4QP56"/>
<dbReference type="OrthoDB" id="2735536at2759"/>
<dbReference type="Gene3D" id="3.40.50.720">
    <property type="entry name" value="NAD(P)-binding Rossmann-like Domain"/>
    <property type="match status" value="1"/>
</dbReference>
<dbReference type="Pfam" id="PF01370">
    <property type="entry name" value="Epimerase"/>
    <property type="match status" value="1"/>
</dbReference>
<dbReference type="PANTHER" id="PTHR10366">
    <property type="entry name" value="NAD DEPENDENT EPIMERASE/DEHYDRATASE"/>
    <property type="match status" value="1"/>
</dbReference>
<dbReference type="InterPro" id="IPR050425">
    <property type="entry name" value="NAD(P)_dehydrat-like"/>
</dbReference>
<protein>
    <submittedName>
        <fullName evidence="4">NAD(P)-binding protein</fullName>
    </submittedName>
</protein>
<dbReference type="EMBL" id="ML996276">
    <property type="protein sequence ID" value="KAF2728524.1"/>
    <property type="molecule type" value="Genomic_DNA"/>
</dbReference>
<comment type="caution">
    <text evidence="4">The sequence shown here is derived from an EMBL/GenBank/DDBJ whole genome shotgun (WGS) entry which is preliminary data.</text>
</comment>
<dbReference type="PANTHER" id="PTHR10366:SF564">
    <property type="entry name" value="STEROL-4-ALPHA-CARBOXYLATE 3-DEHYDROGENASE, DECARBOXYLATING"/>
    <property type="match status" value="1"/>
</dbReference>
<name>A0A9P4QP56_9PLEO</name>
<reference evidence="4" key="1">
    <citation type="journal article" date="2020" name="Stud. Mycol.">
        <title>101 Dothideomycetes genomes: a test case for predicting lifestyles and emergence of pathogens.</title>
        <authorList>
            <person name="Haridas S."/>
            <person name="Albert R."/>
            <person name="Binder M."/>
            <person name="Bloem J."/>
            <person name="Labutti K."/>
            <person name="Salamov A."/>
            <person name="Andreopoulos B."/>
            <person name="Baker S."/>
            <person name="Barry K."/>
            <person name="Bills G."/>
            <person name="Bluhm B."/>
            <person name="Cannon C."/>
            <person name="Castanera R."/>
            <person name="Culley D."/>
            <person name="Daum C."/>
            <person name="Ezra D."/>
            <person name="Gonzalez J."/>
            <person name="Henrissat B."/>
            <person name="Kuo A."/>
            <person name="Liang C."/>
            <person name="Lipzen A."/>
            <person name="Lutzoni F."/>
            <person name="Magnuson J."/>
            <person name="Mondo S."/>
            <person name="Nolan M."/>
            <person name="Ohm R."/>
            <person name="Pangilinan J."/>
            <person name="Park H.-J."/>
            <person name="Ramirez L."/>
            <person name="Alfaro M."/>
            <person name="Sun H."/>
            <person name="Tritt A."/>
            <person name="Yoshinaga Y."/>
            <person name="Zwiers L.-H."/>
            <person name="Turgeon B."/>
            <person name="Goodwin S."/>
            <person name="Spatafora J."/>
            <person name="Crous P."/>
            <person name="Grigoriev I."/>
        </authorList>
    </citation>
    <scope>NUCLEOTIDE SEQUENCE</scope>
    <source>
        <strain evidence="4">CBS 125425</strain>
    </source>
</reference>
<comment type="similarity">
    <text evidence="2">Belongs to the NAD(P)-dependent epimerase/dehydratase family. Dihydroflavonol-4-reductase subfamily.</text>
</comment>
<evidence type="ECO:0000256" key="1">
    <source>
        <dbReference type="ARBA" id="ARBA00023002"/>
    </source>
</evidence>
<evidence type="ECO:0000313" key="4">
    <source>
        <dbReference type="EMBL" id="KAF2728524.1"/>
    </source>
</evidence>
<evidence type="ECO:0000259" key="3">
    <source>
        <dbReference type="Pfam" id="PF01370"/>
    </source>
</evidence>
<dbReference type="InterPro" id="IPR036291">
    <property type="entry name" value="NAD(P)-bd_dom_sf"/>
</dbReference>
<sequence length="343" mass="36615">MAGETIFVTGGTGHLGYQVILKALEAGYTVRAAVRSQSKANKILSAPSIKALNPGNRLQFATVEDMLTDGAYNEAIKGAIYAIHVASPITYAYKEGDDYDEVFKIPALKGTMNLLEAAQQSSTIKRVVITSSIVAIIPWSDFISGTSSTIYNENSRTPTPSAHYANVFEAYSASKVAALNETEKWVDEKKPAFDVAHIYPAFIIGADELASTVEEALAGTNAQVTGPASGKDMGPAPGASIHVEDVARAHVKALDPALPPNQGYVLASMGLEGTRWEDVFEIVRREFPDKVGSGGLRNDGAIATLAVKIDERSSEERLGWGFKGYEEQVKSAVGGYLALARRG</sequence>
<keyword evidence="5" id="KW-1185">Reference proteome</keyword>
<evidence type="ECO:0000313" key="5">
    <source>
        <dbReference type="Proteomes" id="UP000799444"/>
    </source>
</evidence>
<dbReference type="InterPro" id="IPR001509">
    <property type="entry name" value="Epimerase_deHydtase"/>
</dbReference>
<keyword evidence="1" id="KW-0560">Oxidoreductase</keyword>
<evidence type="ECO:0000256" key="2">
    <source>
        <dbReference type="ARBA" id="ARBA00023445"/>
    </source>
</evidence>
<accession>A0A9P4QP56</accession>
<gene>
    <name evidence="4" type="ORF">EJ04DRAFT_516529</name>
</gene>
<organism evidence="4 5">
    <name type="scientific">Polyplosphaeria fusca</name>
    <dbReference type="NCBI Taxonomy" id="682080"/>
    <lineage>
        <taxon>Eukaryota</taxon>
        <taxon>Fungi</taxon>
        <taxon>Dikarya</taxon>
        <taxon>Ascomycota</taxon>
        <taxon>Pezizomycotina</taxon>
        <taxon>Dothideomycetes</taxon>
        <taxon>Pleosporomycetidae</taxon>
        <taxon>Pleosporales</taxon>
        <taxon>Tetraplosphaeriaceae</taxon>
        <taxon>Polyplosphaeria</taxon>
    </lineage>
</organism>
<proteinExistence type="inferred from homology"/>
<dbReference type="Proteomes" id="UP000799444">
    <property type="component" value="Unassembled WGS sequence"/>
</dbReference>
<dbReference type="GO" id="GO:0016616">
    <property type="term" value="F:oxidoreductase activity, acting on the CH-OH group of donors, NAD or NADP as acceptor"/>
    <property type="evidence" value="ECO:0007669"/>
    <property type="project" value="TreeGrafter"/>
</dbReference>